<evidence type="ECO:0000256" key="4">
    <source>
        <dbReference type="ARBA" id="ARBA00022475"/>
    </source>
</evidence>
<dbReference type="NCBIfam" id="TIGR00380">
    <property type="entry name" value="cobal_cbiB"/>
    <property type="match status" value="1"/>
</dbReference>
<dbReference type="Proteomes" id="UP000823921">
    <property type="component" value="Unassembled WGS sequence"/>
</dbReference>
<comment type="similarity">
    <text evidence="3 9">Belongs to the CobD/CbiB family.</text>
</comment>
<dbReference type="PANTHER" id="PTHR34308">
    <property type="entry name" value="COBALAMIN BIOSYNTHESIS PROTEIN CBIB"/>
    <property type="match status" value="1"/>
</dbReference>
<sequence length="326" mass="35547">MNWWISHLTALLIGFCLDLLLGDPHWAPHPVRAIGALISGLEKLLRKLFPKSHGGQLAGGVVLVLLTLLIPTGLTVLLLWGCWLISPWLALGVESVVSYQLLATKSLAVESRKVYDALKTGDLDKARYAVSMIVGRDTDRLDEAGVTKAAVETVAENASDGVIAPLIFLAIGGAPLGMFYKAANTMDSMVGYKNDKYLYFGRAAAKWDDILNFIPARISGVLMCLGAVAAGYDGKNAWRIFRRDRKKHKSPNAAHTEAACAGALQLRLVGPSWYFGKLVEKPYIGDDQRSPEPLDILRAGRILYATAFFALLLFCGVPLLILLFPR</sequence>
<dbReference type="EMBL" id="DWXO01000091">
    <property type="protein sequence ID" value="HJB81256.1"/>
    <property type="molecule type" value="Genomic_DNA"/>
</dbReference>
<evidence type="ECO:0000256" key="9">
    <source>
        <dbReference type="HAMAP-Rule" id="MF_00024"/>
    </source>
</evidence>
<proteinExistence type="inferred from homology"/>
<dbReference type="AlphaFoldDB" id="A0A9D2MP34"/>
<reference evidence="10" key="2">
    <citation type="submission" date="2021-04" db="EMBL/GenBank/DDBJ databases">
        <authorList>
            <person name="Gilroy R."/>
        </authorList>
    </citation>
    <scope>NUCLEOTIDE SEQUENCE</scope>
    <source>
        <strain evidence="10">CHK192-8294</strain>
    </source>
</reference>
<dbReference type="GO" id="GO:0048472">
    <property type="term" value="F:threonine-phosphate decarboxylase activity"/>
    <property type="evidence" value="ECO:0007669"/>
    <property type="project" value="InterPro"/>
</dbReference>
<comment type="caution">
    <text evidence="9">Lacks conserved residue(s) required for the propagation of feature annotation.</text>
</comment>
<evidence type="ECO:0000256" key="3">
    <source>
        <dbReference type="ARBA" id="ARBA00006263"/>
    </source>
</evidence>
<feature type="transmembrane region" description="Helical" evidence="9">
    <location>
        <begin position="302"/>
        <end position="324"/>
    </location>
</feature>
<dbReference type="PANTHER" id="PTHR34308:SF1">
    <property type="entry name" value="COBALAMIN BIOSYNTHESIS PROTEIN CBIB"/>
    <property type="match status" value="1"/>
</dbReference>
<keyword evidence="7 9" id="KW-1133">Transmembrane helix</keyword>
<reference evidence="10" key="1">
    <citation type="journal article" date="2021" name="PeerJ">
        <title>Extensive microbial diversity within the chicken gut microbiome revealed by metagenomics and culture.</title>
        <authorList>
            <person name="Gilroy R."/>
            <person name="Ravi A."/>
            <person name="Getino M."/>
            <person name="Pursley I."/>
            <person name="Horton D.L."/>
            <person name="Alikhan N.F."/>
            <person name="Baker D."/>
            <person name="Gharbi K."/>
            <person name="Hall N."/>
            <person name="Watson M."/>
            <person name="Adriaenssens E.M."/>
            <person name="Foster-Nyarko E."/>
            <person name="Jarju S."/>
            <person name="Secka A."/>
            <person name="Antonio M."/>
            <person name="Oren A."/>
            <person name="Chaudhuri R.R."/>
            <person name="La Ragione R."/>
            <person name="Hildebrand F."/>
            <person name="Pallen M.J."/>
        </authorList>
    </citation>
    <scope>NUCLEOTIDE SEQUENCE</scope>
    <source>
        <strain evidence="10">CHK192-8294</strain>
    </source>
</reference>
<keyword evidence="8 9" id="KW-0472">Membrane</keyword>
<feature type="transmembrane region" description="Helical" evidence="9">
    <location>
        <begin position="210"/>
        <end position="232"/>
    </location>
</feature>
<evidence type="ECO:0000256" key="2">
    <source>
        <dbReference type="ARBA" id="ARBA00004953"/>
    </source>
</evidence>
<evidence type="ECO:0000256" key="1">
    <source>
        <dbReference type="ARBA" id="ARBA00004651"/>
    </source>
</evidence>
<dbReference type="Pfam" id="PF03186">
    <property type="entry name" value="CobD_Cbib"/>
    <property type="match status" value="1"/>
</dbReference>
<evidence type="ECO:0000256" key="7">
    <source>
        <dbReference type="ARBA" id="ARBA00022989"/>
    </source>
</evidence>
<comment type="subcellular location">
    <subcellularLocation>
        <location evidence="1 9">Cell membrane</location>
        <topology evidence="1 9">Multi-pass membrane protein</topology>
    </subcellularLocation>
</comment>
<accession>A0A9D2MP34</accession>
<dbReference type="GO" id="GO:0015420">
    <property type="term" value="F:ABC-type vitamin B12 transporter activity"/>
    <property type="evidence" value="ECO:0007669"/>
    <property type="project" value="UniProtKB-UniRule"/>
</dbReference>
<protein>
    <recommendedName>
        <fullName evidence="9">Cobalamin biosynthesis protein CobD</fullName>
    </recommendedName>
</protein>
<feature type="transmembrane region" description="Helical" evidence="9">
    <location>
        <begin position="57"/>
        <end position="80"/>
    </location>
</feature>
<dbReference type="InterPro" id="IPR004485">
    <property type="entry name" value="Cobalamin_biosynth_CobD/CbiB"/>
</dbReference>
<comment type="caution">
    <text evidence="10">The sequence shown here is derived from an EMBL/GenBank/DDBJ whole genome shotgun (WGS) entry which is preliminary data.</text>
</comment>
<keyword evidence="4 9" id="KW-1003">Cell membrane</keyword>
<name>A0A9D2MP34_9FIRM</name>
<dbReference type="GO" id="GO:0009236">
    <property type="term" value="P:cobalamin biosynthetic process"/>
    <property type="evidence" value="ECO:0007669"/>
    <property type="project" value="UniProtKB-UniRule"/>
</dbReference>
<organism evidence="10 11">
    <name type="scientific">Candidatus Flavonifractor intestinigallinarum</name>
    <dbReference type="NCBI Taxonomy" id="2838586"/>
    <lineage>
        <taxon>Bacteria</taxon>
        <taxon>Bacillati</taxon>
        <taxon>Bacillota</taxon>
        <taxon>Clostridia</taxon>
        <taxon>Eubacteriales</taxon>
        <taxon>Oscillospiraceae</taxon>
        <taxon>Flavonifractor</taxon>
    </lineage>
</organism>
<evidence type="ECO:0000313" key="10">
    <source>
        <dbReference type="EMBL" id="HJB81256.1"/>
    </source>
</evidence>
<evidence type="ECO:0000256" key="5">
    <source>
        <dbReference type="ARBA" id="ARBA00022573"/>
    </source>
</evidence>
<dbReference type="HAMAP" id="MF_00024">
    <property type="entry name" value="CobD_CbiB"/>
    <property type="match status" value="1"/>
</dbReference>
<feature type="transmembrane region" description="Helical" evidence="9">
    <location>
        <begin position="162"/>
        <end position="180"/>
    </location>
</feature>
<evidence type="ECO:0000256" key="8">
    <source>
        <dbReference type="ARBA" id="ARBA00023136"/>
    </source>
</evidence>
<gene>
    <name evidence="10" type="primary">cbiB</name>
    <name evidence="9" type="synonym">cobD</name>
    <name evidence="10" type="ORF">H9712_09725</name>
</gene>
<keyword evidence="6 9" id="KW-0812">Transmembrane</keyword>
<evidence type="ECO:0000256" key="6">
    <source>
        <dbReference type="ARBA" id="ARBA00022692"/>
    </source>
</evidence>
<comment type="pathway">
    <text evidence="2 9">Cofactor biosynthesis; adenosylcobalamin biosynthesis.</text>
</comment>
<comment type="function">
    <text evidence="9">Converts cobyric acid to cobinamide by the addition of aminopropanol on the F carboxylic group.</text>
</comment>
<evidence type="ECO:0000313" key="11">
    <source>
        <dbReference type="Proteomes" id="UP000823921"/>
    </source>
</evidence>
<keyword evidence="5 9" id="KW-0169">Cobalamin biosynthesis</keyword>
<dbReference type="GO" id="GO:0005886">
    <property type="term" value="C:plasma membrane"/>
    <property type="evidence" value="ECO:0007669"/>
    <property type="project" value="UniProtKB-SubCell"/>
</dbReference>